<gene>
    <name evidence="1" type="ORF">NPIL_287951</name>
</gene>
<keyword evidence="2" id="KW-1185">Reference proteome</keyword>
<sequence>MSENSLEEFRCVGKDWNSILQQNSALPCTSHEIQKGHQRVQLKDSQKKVKCHIPKQNLTCTSRLSFLNDEKKFLRSSFNTEDDVKVVIKIWCQQEIMAVIAE</sequence>
<organism evidence="1 2">
    <name type="scientific">Nephila pilipes</name>
    <name type="common">Giant wood spider</name>
    <name type="synonym">Nephila maculata</name>
    <dbReference type="NCBI Taxonomy" id="299642"/>
    <lineage>
        <taxon>Eukaryota</taxon>
        <taxon>Metazoa</taxon>
        <taxon>Ecdysozoa</taxon>
        <taxon>Arthropoda</taxon>
        <taxon>Chelicerata</taxon>
        <taxon>Arachnida</taxon>
        <taxon>Araneae</taxon>
        <taxon>Araneomorphae</taxon>
        <taxon>Entelegynae</taxon>
        <taxon>Araneoidea</taxon>
        <taxon>Nephilidae</taxon>
        <taxon>Nephila</taxon>
    </lineage>
</organism>
<reference evidence="1" key="1">
    <citation type="submission" date="2020-08" db="EMBL/GenBank/DDBJ databases">
        <title>Multicomponent nature underlies the extraordinary mechanical properties of spider dragline silk.</title>
        <authorList>
            <person name="Kono N."/>
            <person name="Nakamura H."/>
            <person name="Mori M."/>
            <person name="Yoshida Y."/>
            <person name="Ohtoshi R."/>
            <person name="Malay A.D."/>
            <person name="Moran D.A.P."/>
            <person name="Tomita M."/>
            <person name="Numata K."/>
            <person name="Arakawa K."/>
        </authorList>
    </citation>
    <scope>NUCLEOTIDE SEQUENCE</scope>
</reference>
<protein>
    <submittedName>
        <fullName evidence="1">Uncharacterized protein</fullName>
    </submittedName>
</protein>
<proteinExistence type="predicted"/>
<dbReference type="EMBL" id="BMAW01005457">
    <property type="protein sequence ID" value="GFS94225.1"/>
    <property type="molecule type" value="Genomic_DNA"/>
</dbReference>
<dbReference type="Proteomes" id="UP000887013">
    <property type="component" value="Unassembled WGS sequence"/>
</dbReference>
<evidence type="ECO:0000313" key="2">
    <source>
        <dbReference type="Proteomes" id="UP000887013"/>
    </source>
</evidence>
<comment type="caution">
    <text evidence="1">The sequence shown here is derived from an EMBL/GenBank/DDBJ whole genome shotgun (WGS) entry which is preliminary data.</text>
</comment>
<dbReference type="AlphaFoldDB" id="A0A8X6N4W9"/>
<accession>A0A8X6N4W9</accession>
<evidence type="ECO:0000313" key="1">
    <source>
        <dbReference type="EMBL" id="GFS94225.1"/>
    </source>
</evidence>
<name>A0A8X6N4W9_NEPPI</name>